<dbReference type="GO" id="GO:0005761">
    <property type="term" value="C:mitochondrial ribosome"/>
    <property type="evidence" value="ECO:0007669"/>
    <property type="project" value="EnsemblFungi"/>
</dbReference>
<dbReference type="InterPro" id="IPR021150">
    <property type="entry name" value="Ubiq_cyt_c_chap"/>
</dbReference>
<evidence type="ECO:0000259" key="3">
    <source>
        <dbReference type="Pfam" id="PF03981"/>
    </source>
</evidence>
<dbReference type="Proteomes" id="UP000256601">
    <property type="component" value="Unassembled WGS sequence"/>
</dbReference>
<accession>A0A1D8NBM9</accession>
<dbReference type="GO" id="GO:0043022">
    <property type="term" value="F:ribosome binding"/>
    <property type="evidence" value="ECO:0007669"/>
    <property type="project" value="EnsemblFungi"/>
</dbReference>
<comment type="similarity">
    <text evidence="1">Belongs to the CBP3 family.</text>
</comment>
<feature type="domain" description="Ubiquinol-cytochrome c chaperone" evidence="3">
    <location>
        <begin position="120"/>
        <end position="263"/>
    </location>
</feature>
<dbReference type="Pfam" id="PF03981">
    <property type="entry name" value="Ubiq_cyt_C_chap"/>
    <property type="match status" value="1"/>
</dbReference>
<dbReference type="EMBL" id="KZ859075">
    <property type="protein sequence ID" value="RDW23589.1"/>
    <property type="molecule type" value="Genomic_DNA"/>
</dbReference>
<dbReference type="eggNOG" id="KOG2873">
    <property type="taxonomic scope" value="Eukaryota"/>
</dbReference>
<dbReference type="VEuPathDB" id="FungiDB:YALI1_C25367g"/>
<evidence type="ECO:0000313" key="5">
    <source>
        <dbReference type="EMBL" id="RDW23589.1"/>
    </source>
</evidence>
<evidence type="ECO:0000313" key="7">
    <source>
        <dbReference type="Proteomes" id="UP000256601"/>
    </source>
</evidence>
<name>A0A1D8NBM9_YARLL</name>
<evidence type="ECO:0000256" key="1">
    <source>
        <dbReference type="ARBA" id="ARBA00006407"/>
    </source>
</evidence>
<dbReference type="GeneID" id="2909993"/>
<protein>
    <submittedName>
        <fullName evidence="5">Ubiquinol-cytochrome C chaperone-domain-containing protein</fullName>
    </submittedName>
</protein>
<dbReference type="GO" id="GO:0050821">
    <property type="term" value="P:protein stabilization"/>
    <property type="evidence" value="ECO:0007669"/>
    <property type="project" value="EnsemblFungi"/>
</dbReference>
<reference evidence="4 6" key="1">
    <citation type="journal article" date="2016" name="PLoS ONE">
        <title>Sequence Assembly of Yarrowia lipolytica Strain W29/CLIB89 Shows Transposable Element Diversity.</title>
        <authorList>
            <person name="Magnan C."/>
            <person name="Yu J."/>
            <person name="Chang I."/>
            <person name="Jahn E."/>
            <person name="Kanomata Y."/>
            <person name="Wu J."/>
            <person name="Zeller M."/>
            <person name="Oakes M."/>
            <person name="Baldi P."/>
            <person name="Sandmeyer S."/>
        </authorList>
    </citation>
    <scope>NUCLEOTIDE SEQUENCE [LARGE SCALE GENOMIC DNA]</scope>
    <source>
        <strain evidence="4">CLIB89</strain>
        <strain evidence="6">CLIB89(W29)</strain>
    </source>
</reference>
<dbReference type="RefSeq" id="XP_501967.1">
    <property type="nucleotide sequence ID" value="XM_501967.1"/>
</dbReference>
<feature type="compositionally biased region" description="Basic and acidic residues" evidence="2">
    <location>
        <begin position="276"/>
        <end position="297"/>
    </location>
</feature>
<dbReference type="GO" id="GO:0003729">
    <property type="term" value="F:mRNA binding"/>
    <property type="evidence" value="ECO:0007669"/>
    <property type="project" value="EnsemblFungi"/>
</dbReference>
<dbReference type="OrthoDB" id="10253878at2759"/>
<evidence type="ECO:0000313" key="4">
    <source>
        <dbReference type="EMBL" id="AOW03038.1"/>
    </source>
</evidence>
<dbReference type="GO" id="GO:0070131">
    <property type="term" value="P:positive regulation of mitochondrial translation"/>
    <property type="evidence" value="ECO:0007669"/>
    <property type="project" value="EnsemblFungi"/>
</dbReference>
<dbReference type="KEGG" id="yli:2909993"/>
<dbReference type="Proteomes" id="UP000182444">
    <property type="component" value="Chromosome 1C"/>
</dbReference>
<proteinExistence type="inferred from homology"/>
<gene>
    <name evidence="5" type="ORF">B0I71DRAFT_135720</name>
    <name evidence="4" type="ORF">YALI1_C25367g</name>
</gene>
<sequence length="304" mass="35117">MLRPAIRQAVRVGVARPLTARCYSKKENAPLPFFTEDASPTPNTWKQKVGEGIVSLFNINMDKFRAAPVAGGYYYNLCKAQALVDLGDPLSKEENKKDRRKPVKPVKPPVLSETAKFWYEELGMPMTFARWFQIVVLHEWMLFVRMRALPPAVAQEYQQLLVDAMFVDIEKRLSTEIRILSNRIIQNYMKDFNLQLRGAMLSYDEGLIKGDAVLAAALWRNLFDGDPNVDVEHIKRVVGYVRAQLYLFEKTSDRDFAVGHSTFIDPWSEYEPLTKEQEAEMHRLSEERRQKEEKENVAAKSKLQ</sequence>
<dbReference type="GO" id="GO:0034551">
    <property type="term" value="P:mitochondrial respiratory chain complex III assembly"/>
    <property type="evidence" value="ECO:0007669"/>
    <property type="project" value="EnsemblFungi"/>
</dbReference>
<reference evidence="5 7" key="2">
    <citation type="submission" date="2018-07" db="EMBL/GenBank/DDBJ databases">
        <title>Draft Genome Assemblies for Five Robust Yarrowia lipolytica Strains Exhibiting High Lipid Production and Pentose Sugar Utilization and Sugar Alcohol Secretion from Undetoxified Lignocellulosic Biomass Hydrolysates.</title>
        <authorList>
            <consortium name="DOE Joint Genome Institute"/>
            <person name="Walker C."/>
            <person name="Ryu S."/>
            <person name="Na H."/>
            <person name="Zane M."/>
            <person name="LaButti K."/>
            <person name="Lipzen A."/>
            <person name="Haridas S."/>
            <person name="Barry K."/>
            <person name="Grigoriev I.V."/>
            <person name="Quarterman J."/>
            <person name="Slininger P."/>
            <person name="Dien B."/>
            <person name="Trinh C.T."/>
        </authorList>
    </citation>
    <scope>NUCLEOTIDE SEQUENCE [LARGE SCALE GENOMIC DNA]</scope>
    <source>
        <strain evidence="5 7">YB392</strain>
    </source>
</reference>
<organism evidence="4 6">
    <name type="scientific">Yarrowia lipolytica</name>
    <name type="common">Candida lipolytica</name>
    <dbReference type="NCBI Taxonomy" id="4952"/>
    <lineage>
        <taxon>Eukaryota</taxon>
        <taxon>Fungi</taxon>
        <taxon>Dikarya</taxon>
        <taxon>Ascomycota</taxon>
        <taxon>Saccharomycotina</taxon>
        <taxon>Dipodascomycetes</taxon>
        <taxon>Dipodascales</taxon>
        <taxon>Dipodascales incertae sedis</taxon>
        <taxon>Yarrowia</taxon>
    </lineage>
</organism>
<dbReference type="InterPro" id="IPR007129">
    <property type="entry name" value="Ubiqinol_cyt_c_chaperone_CPB3"/>
</dbReference>
<evidence type="ECO:0000256" key="2">
    <source>
        <dbReference type="SAM" id="MobiDB-lite"/>
    </source>
</evidence>
<feature type="region of interest" description="Disordered" evidence="2">
    <location>
        <begin position="276"/>
        <end position="304"/>
    </location>
</feature>
<dbReference type="GO" id="GO:0061671">
    <property type="term" value="C:Cbp3p-Cbp6 complex"/>
    <property type="evidence" value="ECO:0007669"/>
    <property type="project" value="EnsemblFungi"/>
</dbReference>
<dbReference type="GO" id="GO:0031966">
    <property type="term" value="C:mitochondrial membrane"/>
    <property type="evidence" value="ECO:0007669"/>
    <property type="project" value="EnsemblFungi"/>
</dbReference>
<dbReference type="AlphaFoldDB" id="A0A1D8NBM9"/>
<evidence type="ECO:0000313" key="6">
    <source>
        <dbReference type="Proteomes" id="UP000182444"/>
    </source>
</evidence>
<dbReference type="PANTHER" id="PTHR12184:SF1">
    <property type="entry name" value="UBIQUINOL-CYTOCHROME-C REDUCTASE COMPLEX ASSEMBLY FACTOR 1"/>
    <property type="match status" value="1"/>
</dbReference>
<dbReference type="VEuPathDB" id="FungiDB:YALI0_C18227g"/>
<dbReference type="EMBL" id="CP017555">
    <property type="protein sequence ID" value="AOW03038.1"/>
    <property type="molecule type" value="Genomic_DNA"/>
</dbReference>
<dbReference type="PANTHER" id="PTHR12184">
    <property type="entry name" value="UBIQUINOL-CYTOCHROME C REDUCTASE COMPLEX ASSEMBLY FACTOR 1 FAMILY MEMBER"/>
    <property type="match status" value="1"/>
</dbReference>